<keyword evidence="2" id="KW-1185">Reference proteome</keyword>
<dbReference type="PANTHER" id="PTHR21485:SF6">
    <property type="entry name" value="N-ACYLNEURAMINATE CYTIDYLYLTRANSFERASE-RELATED"/>
    <property type="match status" value="1"/>
</dbReference>
<protein>
    <submittedName>
        <fullName evidence="1">Cytidylyltransferase domain-containing protein</fullName>
    </submittedName>
</protein>
<dbReference type="SUPFAM" id="SSF53448">
    <property type="entry name" value="Nucleotide-diphospho-sugar transferases"/>
    <property type="match status" value="1"/>
</dbReference>
<sequence length="237" mass="26125">MIHGKQVLAVIPARGGSKGVPGKNIKPLSGKPLIAWAIECAARSQYIDRCIISTESEEIAEISRNWGGDVPFLRPAELALDDTPGIAPVLHAIDELPDYDIVVLLQPTSPLRQTEDIDGCIEKLVSSGVSSCVTVTLADKTPLWMYHLDEKGSMRPVLESNDRSLPRQQLPPVYVLNGAVYAAEVPWVRQTGKLLDNGTVSFIMPRARSLDIDTEEDFWIVEFQMNPHKKNDGASRE</sequence>
<dbReference type="Pfam" id="PF02348">
    <property type="entry name" value="CTP_transf_3"/>
    <property type="match status" value="1"/>
</dbReference>
<comment type="caution">
    <text evidence="1">The sequence shown here is derived from an EMBL/GenBank/DDBJ whole genome shotgun (WGS) entry which is preliminary data.</text>
</comment>
<gene>
    <name evidence="1" type="ORF">ACFPOF_03170</name>
</gene>
<dbReference type="Proteomes" id="UP001596113">
    <property type="component" value="Unassembled WGS sequence"/>
</dbReference>
<dbReference type="Gene3D" id="3.90.550.10">
    <property type="entry name" value="Spore Coat Polysaccharide Biosynthesis Protein SpsA, Chain A"/>
    <property type="match status" value="1"/>
</dbReference>
<evidence type="ECO:0000313" key="1">
    <source>
        <dbReference type="EMBL" id="MFC5401723.1"/>
    </source>
</evidence>
<evidence type="ECO:0000313" key="2">
    <source>
        <dbReference type="Proteomes" id="UP001596113"/>
    </source>
</evidence>
<dbReference type="PANTHER" id="PTHR21485">
    <property type="entry name" value="HAD SUPERFAMILY MEMBERS CMAS AND KDSC"/>
    <property type="match status" value="1"/>
</dbReference>
<organism evidence="1 2">
    <name type="scientific">Cohnella soli</name>
    <dbReference type="NCBI Taxonomy" id="425005"/>
    <lineage>
        <taxon>Bacteria</taxon>
        <taxon>Bacillati</taxon>
        <taxon>Bacillota</taxon>
        <taxon>Bacilli</taxon>
        <taxon>Bacillales</taxon>
        <taxon>Paenibacillaceae</taxon>
        <taxon>Cohnella</taxon>
    </lineage>
</organism>
<accession>A0ABW0HMH1</accession>
<keyword evidence="1" id="KW-0808">Transferase</keyword>
<dbReference type="RefSeq" id="WP_378129550.1">
    <property type="nucleotide sequence ID" value="NZ_JBHSMI010000005.1"/>
</dbReference>
<dbReference type="EMBL" id="JBHSMI010000005">
    <property type="protein sequence ID" value="MFC5401723.1"/>
    <property type="molecule type" value="Genomic_DNA"/>
</dbReference>
<name>A0ABW0HMH1_9BACL</name>
<dbReference type="CDD" id="cd02513">
    <property type="entry name" value="CMP-NeuAc_Synthase"/>
    <property type="match status" value="1"/>
</dbReference>
<keyword evidence="1" id="KW-0548">Nucleotidyltransferase</keyword>
<dbReference type="InterPro" id="IPR003329">
    <property type="entry name" value="Cytidylyl_trans"/>
</dbReference>
<dbReference type="InterPro" id="IPR050793">
    <property type="entry name" value="CMP-NeuNAc_synthase"/>
</dbReference>
<dbReference type="InterPro" id="IPR029044">
    <property type="entry name" value="Nucleotide-diphossugar_trans"/>
</dbReference>
<dbReference type="GO" id="GO:0016779">
    <property type="term" value="F:nucleotidyltransferase activity"/>
    <property type="evidence" value="ECO:0007669"/>
    <property type="project" value="UniProtKB-KW"/>
</dbReference>
<proteinExistence type="predicted"/>
<reference evidence="2" key="1">
    <citation type="journal article" date="2019" name="Int. J. Syst. Evol. Microbiol.">
        <title>The Global Catalogue of Microorganisms (GCM) 10K type strain sequencing project: providing services to taxonomists for standard genome sequencing and annotation.</title>
        <authorList>
            <consortium name="The Broad Institute Genomics Platform"/>
            <consortium name="The Broad Institute Genome Sequencing Center for Infectious Disease"/>
            <person name="Wu L."/>
            <person name="Ma J."/>
        </authorList>
    </citation>
    <scope>NUCLEOTIDE SEQUENCE [LARGE SCALE GENOMIC DNA]</scope>
    <source>
        <strain evidence="2">CGMCC 1.18575</strain>
    </source>
</reference>